<reference evidence="4" key="1">
    <citation type="submission" date="2018-09" db="EMBL/GenBank/DDBJ databases">
        <title>Complete Genome Sequencing of Sulfolobus sp. JCM 16834.</title>
        <authorList>
            <person name="Kato S."/>
            <person name="Itoh T."/>
            <person name="Ohkuma M."/>
        </authorList>
    </citation>
    <scope>NUCLEOTIDE SEQUENCE [LARGE SCALE GENOMIC DNA]</scope>
    <source>
        <strain evidence="4">IC-007</strain>
    </source>
</reference>
<protein>
    <submittedName>
        <fullName evidence="1">Uncharacterized protein</fullName>
    </submittedName>
</protein>
<dbReference type="EMBL" id="AP018930">
    <property type="protein sequence ID" value="BBG25617.1"/>
    <property type="molecule type" value="Genomic_DNA"/>
</dbReference>
<accession>A0A510DZL9</accession>
<evidence type="ECO:0000313" key="2">
    <source>
        <dbReference type="EMBL" id="BBG25617.1"/>
    </source>
</evidence>
<dbReference type="AlphaFoldDB" id="A0A510DRP0"/>
<evidence type="ECO:0000313" key="3">
    <source>
        <dbReference type="Proteomes" id="UP000322983"/>
    </source>
</evidence>
<name>A0A510DRP0_9CREN</name>
<proteinExistence type="predicted"/>
<sequence length="91" mass="10520">MGSISARSAHKYVMSQLQRMENGYEVELLSFKKDRSVSVAKVGETKFVMKESGYLNEEKELDKETLSKELKKAIEREFPRSNTLFVSLRKV</sequence>
<gene>
    <name evidence="1" type="ORF">IC006_0140</name>
    <name evidence="2" type="ORF">IC007_0122</name>
</gene>
<organism evidence="1 3">
    <name type="scientific">Sulfuracidifex tepidarius</name>
    <dbReference type="NCBI Taxonomy" id="1294262"/>
    <lineage>
        <taxon>Archaea</taxon>
        <taxon>Thermoproteota</taxon>
        <taxon>Thermoprotei</taxon>
        <taxon>Sulfolobales</taxon>
        <taxon>Sulfolobaceae</taxon>
        <taxon>Sulfuracidifex</taxon>
    </lineage>
</organism>
<evidence type="ECO:0000313" key="1">
    <source>
        <dbReference type="EMBL" id="BBG22856.1"/>
    </source>
</evidence>
<dbReference type="Proteomes" id="UP000322983">
    <property type="component" value="Chromosome"/>
</dbReference>
<reference evidence="1 3" key="2">
    <citation type="journal article" date="2020" name="Int. J. Syst. Evol. Microbiol.">
        <title>Sulfuracidifex tepidarius gen. nov., sp. nov. and transfer of Sulfolobus metallicus Huber and Stetter 1992 to the genus Sulfuracidifex as Sulfuracidifex metallicus comb. nov.</title>
        <authorList>
            <person name="Itoh T."/>
            <person name="Miura T."/>
            <person name="Sakai H.D."/>
            <person name="Kato S."/>
            <person name="Ohkuma M."/>
            <person name="Takashina T."/>
        </authorList>
    </citation>
    <scope>NUCLEOTIDE SEQUENCE [LARGE SCALE GENOMIC DNA]</scope>
    <source>
        <strain evidence="1 3">IC-006</strain>
        <strain evidence="2">IC-007</strain>
    </source>
</reference>
<dbReference type="RefSeq" id="WP_054845424.1">
    <property type="nucleotide sequence ID" value="NZ_AP018929.1"/>
</dbReference>
<dbReference type="EMBL" id="AP018929">
    <property type="protein sequence ID" value="BBG22856.1"/>
    <property type="molecule type" value="Genomic_DNA"/>
</dbReference>
<keyword evidence="3" id="KW-1185">Reference proteome</keyword>
<dbReference type="KEGG" id="step:IC006_0140"/>
<dbReference type="OrthoDB" id="39416at2157"/>
<dbReference type="GeneID" id="41716639"/>
<accession>A0A510DRP0</accession>
<evidence type="ECO:0000313" key="4">
    <source>
        <dbReference type="Proteomes" id="UP000325030"/>
    </source>
</evidence>
<dbReference type="Proteomes" id="UP000325030">
    <property type="component" value="Chromosome"/>
</dbReference>